<dbReference type="SUPFAM" id="SSF118251">
    <property type="entry name" value="Variant surface glycoprotein MITAT 1.2, VSG 221, C-terminal domain"/>
    <property type="match status" value="1"/>
</dbReference>
<keyword evidence="5" id="KW-0472">Membrane</keyword>
<evidence type="ECO:0000256" key="9">
    <source>
        <dbReference type="SAM" id="MobiDB-lite"/>
    </source>
</evidence>
<organism evidence="11">
    <name type="scientific">Trypanosoma brucei</name>
    <dbReference type="NCBI Taxonomy" id="5691"/>
    <lineage>
        <taxon>Eukaryota</taxon>
        <taxon>Discoba</taxon>
        <taxon>Euglenozoa</taxon>
        <taxon>Kinetoplastea</taxon>
        <taxon>Metakinetoplastina</taxon>
        <taxon>Trypanosomatida</taxon>
        <taxon>Trypanosomatidae</taxon>
        <taxon>Trypanosoma</taxon>
    </lineage>
</organism>
<dbReference type="Gene3D" id="3.90.150.10">
    <property type="entry name" value="Variant Surface Glycoprotein, subunit A domain 1"/>
    <property type="match status" value="1"/>
</dbReference>
<evidence type="ECO:0000256" key="7">
    <source>
        <dbReference type="ARBA" id="ARBA00023288"/>
    </source>
</evidence>
<dbReference type="Pfam" id="PF00913">
    <property type="entry name" value="Trypan_glycop"/>
    <property type="match status" value="1"/>
</dbReference>
<keyword evidence="7" id="KW-0449">Lipoprotein</keyword>
<accession>A0A1J0R7V4</accession>
<keyword evidence="3" id="KW-1003">Cell membrane</keyword>
<feature type="compositionally biased region" description="Basic and acidic residues" evidence="9">
    <location>
        <begin position="419"/>
        <end position="450"/>
    </location>
</feature>
<name>A0A1J0R7V4_9TRYP</name>
<keyword evidence="8" id="KW-0175">Coiled coil</keyword>
<feature type="coiled-coil region" evidence="8">
    <location>
        <begin position="372"/>
        <end position="413"/>
    </location>
</feature>
<evidence type="ECO:0000313" key="11">
    <source>
        <dbReference type="EMBL" id="APD73977.1"/>
    </source>
</evidence>
<dbReference type="SUPFAM" id="SSF58087">
    <property type="entry name" value="Variant surface glycoprotein (N-terminal domain)"/>
    <property type="match status" value="1"/>
</dbReference>
<keyword evidence="6" id="KW-0325">Glycoprotein</keyword>
<evidence type="ECO:0000256" key="6">
    <source>
        <dbReference type="ARBA" id="ARBA00023180"/>
    </source>
</evidence>
<evidence type="ECO:0000256" key="5">
    <source>
        <dbReference type="ARBA" id="ARBA00023136"/>
    </source>
</evidence>
<reference evidence="11" key="1">
    <citation type="submission" date="2016-08" db="EMBL/GenBank/DDBJ databases">
        <title>VSG repertoire of Trypanosoma brucei EATRO 1125.</title>
        <authorList>
            <person name="Cross G.A."/>
        </authorList>
    </citation>
    <scope>NUCLEOTIDE SEQUENCE</scope>
    <source>
        <strain evidence="11">EATRO 1125</strain>
    </source>
</reference>
<sequence length="474" mass="50375">MLVAATTAQAAKEAIGTEAWKPVCELEIQLRKTTKKAAALAGAIARAIKSAEAAKLKAAIAAKQAVTEQGRAALEGLAIALANKLQTAVDAATDDIPQFFRAAAVTSDLRGRISETIQLLLQAGQVNSGSAQCLANTAGSGDGGEEVKAAHCHTYDLELSPEATDIDHQHIGANGFTKIATSANAFASSGSTGTKCGMLDIGTTPGTHAFNANAKLFAGALKITAATTGTLQAYNTGLDPNARDAGDIIKAAFYDANKIQKATVSQYSTDEEELVKSAASIDALTPLIAKILKRNGVNNTDSERTEAAKRIATAKFGAEGEHVSAMWTELNNRQVKGYQADPNKAWPLSGIDTIAKLQEVLYYYDHLEKRAQEEATAENSKLKAEAKNKQQDLKSAEQTCNDLEEKSDCDTNKKCTYDKTKEEGKRCTLRNEEKEKLEKENQETGGKDGKTTNTTGSSSFVIKASPLLLAFLLL</sequence>
<dbReference type="VEuPathDB" id="TriTrypDB:Tb427_000472500"/>
<dbReference type="GO" id="GO:0098552">
    <property type="term" value="C:side of membrane"/>
    <property type="evidence" value="ECO:0007669"/>
    <property type="project" value="UniProtKB-KW"/>
</dbReference>
<dbReference type="VEuPathDB" id="TriTrypDB:Tb11.1451"/>
<dbReference type="Gene3D" id="1.10.470.10">
    <property type="entry name" value="Variant Surface Glycoprotein, subunit A, domain 2"/>
    <property type="match status" value="1"/>
</dbReference>
<proteinExistence type="predicted"/>
<feature type="region of interest" description="Disordered" evidence="9">
    <location>
        <begin position="419"/>
        <end position="458"/>
    </location>
</feature>
<feature type="domain" description="Trypanosome variant surface glycoprotein A-type N-terminal" evidence="10">
    <location>
        <begin position="2"/>
        <end position="364"/>
    </location>
</feature>
<evidence type="ECO:0000256" key="8">
    <source>
        <dbReference type="SAM" id="Coils"/>
    </source>
</evidence>
<dbReference type="GO" id="GO:0005886">
    <property type="term" value="C:plasma membrane"/>
    <property type="evidence" value="ECO:0007669"/>
    <property type="project" value="UniProtKB-SubCell"/>
</dbReference>
<evidence type="ECO:0000256" key="4">
    <source>
        <dbReference type="ARBA" id="ARBA00022622"/>
    </source>
</evidence>
<evidence type="ECO:0000256" key="2">
    <source>
        <dbReference type="ARBA" id="ARBA00004609"/>
    </source>
</evidence>
<comment type="subcellular location">
    <subcellularLocation>
        <location evidence="2">Cell membrane</location>
        <topology evidence="2">Lipid-anchor</topology>
        <topology evidence="2">GPI-anchor</topology>
    </subcellularLocation>
</comment>
<dbReference type="InterPro" id="IPR001812">
    <property type="entry name" value="Trypano_VSG_A_N_dom"/>
</dbReference>
<dbReference type="GO" id="GO:0042783">
    <property type="term" value="P:symbiont-mediated evasion of host immune response"/>
    <property type="evidence" value="ECO:0007669"/>
    <property type="project" value="InterPro"/>
</dbReference>
<comment type="function">
    <text evidence="1">VSG forms a coat on the surface of the parasite. The trypanosome evades the immune response of the host by expressing a series of antigenically distinct VSGs from an estimated 1000 VSG genes.</text>
</comment>
<evidence type="ECO:0000256" key="3">
    <source>
        <dbReference type="ARBA" id="ARBA00022475"/>
    </source>
</evidence>
<dbReference type="AlphaFoldDB" id="A0A1J0R7V4"/>
<dbReference type="InterPro" id="IPR027446">
    <property type="entry name" value="VSG_C_dom_sf"/>
</dbReference>
<protein>
    <submittedName>
        <fullName evidence="11">Variant surface glycoprotein 1125.2101</fullName>
    </submittedName>
</protein>
<evidence type="ECO:0000259" key="10">
    <source>
        <dbReference type="Pfam" id="PF00913"/>
    </source>
</evidence>
<keyword evidence="4" id="KW-0336">GPI-anchor</keyword>
<evidence type="ECO:0000256" key="1">
    <source>
        <dbReference type="ARBA" id="ARBA00002523"/>
    </source>
</evidence>
<dbReference type="Gene3D" id="4.10.110.20">
    <property type="entry name" value="Variant surface glycoprotein MITAT 1.2, VSG 221, C-terminal domain"/>
    <property type="match status" value="1"/>
</dbReference>
<dbReference type="EMBL" id="KX700021">
    <property type="protein sequence ID" value="APD73977.1"/>
    <property type="molecule type" value="Genomic_DNA"/>
</dbReference>